<keyword evidence="2" id="KW-1185">Reference proteome</keyword>
<accession>A0ACC1QDT3</accession>
<proteinExistence type="predicted"/>
<name>A0ACC1QDT3_9HYPO</name>
<evidence type="ECO:0000313" key="1">
    <source>
        <dbReference type="EMBL" id="KAJ3472589.1"/>
    </source>
</evidence>
<sequence length="72" mass="8012">MGGFQLGSTIVLVFEAPTTTTEGGEKKGWEWKVDKDQTIKMGQALGRVNAELVDGENQGRRGLVITWLFWKT</sequence>
<protein>
    <submittedName>
        <fullName evidence="1">Uncharacterized protein</fullName>
    </submittedName>
</protein>
<organism evidence="1 2">
    <name type="scientific">Lecanicillium saksenae</name>
    <dbReference type="NCBI Taxonomy" id="468837"/>
    <lineage>
        <taxon>Eukaryota</taxon>
        <taxon>Fungi</taxon>
        <taxon>Dikarya</taxon>
        <taxon>Ascomycota</taxon>
        <taxon>Pezizomycotina</taxon>
        <taxon>Sordariomycetes</taxon>
        <taxon>Hypocreomycetidae</taxon>
        <taxon>Hypocreales</taxon>
        <taxon>Cordycipitaceae</taxon>
        <taxon>Lecanicillium</taxon>
    </lineage>
</organism>
<dbReference type="Proteomes" id="UP001148737">
    <property type="component" value="Unassembled WGS sequence"/>
</dbReference>
<gene>
    <name evidence="1" type="ORF">NLG97_g10865</name>
</gene>
<evidence type="ECO:0000313" key="2">
    <source>
        <dbReference type="Proteomes" id="UP001148737"/>
    </source>
</evidence>
<comment type="caution">
    <text evidence="1">The sequence shown here is derived from an EMBL/GenBank/DDBJ whole genome shotgun (WGS) entry which is preliminary data.</text>
</comment>
<reference evidence="1" key="1">
    <citation type="submission" date="2022-07" db="EMBL/GenBank/DDBJ databases">
        <title>Genome Sequence of Lecanicillium saksenae.</title>
        <authorList>
            <person name="Buettner E."/>
        </authorList>
    </citation>
    <scope>NUCLEOTIDE SEQUENCE</scope>
    <source>
        <strain evidence="1">VT-O1</strain>
    </source>
</reference>
<dbReference type="EMBL" id="JANAKD010003002">
    <property type="protein sequence ID" value="KAJ3472589.1"/>
    <property type="molecule type" value="Genomic_DNA"/>
</dbReference>